<accession>A0AAV4SUR0</accession>
<dbReference type="GO" id="GO:0016887">
    <property type="term" value="F:ATP hydrolysis activity"/>
    <property type="evidence" value="ECO:0007669"/>
    <property type="project" value="InterPro"/>
</dbReference>
<dbReference type="PANTHER" id="PTHR23077:SF27">
    <property type="entry name" value="ATPASE FAMILY GENE 2 PROTEIN HOMOLOG A"/>
    <property type="match status" value="1"/>
</dbReference>
<evidence type="ECO:0000256" key="1">
    <source>
        <dbReference type="ARBA" id="ARBA00022737"/>
    </source>
</evidence>
<evidence type="ECO:0000313" key="5">
    <source>
        <dbReference type="EMBL" id="GIY37019.1"/>
    </source>
</evidence>
<keyword evidence="6" id="KW-1185">Reference proteome</keyword>
<dbReference type="EMBL" id="BPLQ01008396">
    <property type="protein sequence ID" value="GIY37019.1"/>
    <property type="molecule type" value="Genomic_DNA"/>
</dbReference>
<dbReference type="Pfam" id="PF17862">
    <property type="entry name" value="AAA_lid_3"/>
    <property type="match status" value="1"/>
</dbReference>
<dbReference type="InterPro" id="IPR041569">
    <property type="entry name" value="AAA_lid_3"/>
</dbReference>
<organism evidence="5 6">
    <name type="scientific">Caerostris darwini</name>
    <dbReference type="NCBI Taxonomy" id="1538125"/>
    <lineage>
        <taxon>Eukaryota</taxon>
        <taxon>Metazoa</taxon>
        <taxon>Ecdysozoa</taxon>
        <taxon>Arthropoda</taxon>
        <taxon>Chelicerata</taxon>
        <taxon>Arachnida</taxon>
        <taxon>Araneae</taxon>
        <taxon>Araneomorphae</taxon>
        <taxon>Entelegynae</taxon>
        <taxon>Araneoidea</taxon>
        <taxon>Araneidae</taxon>
        <taxon>Caerostris</taxon>
    </lineage>
</organism>
<dbReference type="GO" id="GO:0005524">
    <property type="term" value="F:ATP binding"/>
    <property type="evidence" value="ECO:0007669"/>
    <property type="project" value="UniProtKB-KW"/>
</dbReference>
<evidence type="ECO:0000259" key="4">
    <source>
        <dbReference type="SMART" id="SM00382"/>
    </source>
</evidence>
<dbReference type="InterPro" id="IPR003593">
    <property type="entry name" value="AAA+_ATPase"/>
</dbReference>
<reference evidence="5 6" key="1">
    <citation type="submission" date="2021-06" db="EMBL/GenBank/DDBJ databases">
        <title>Caerostris darwini draft genome.</title>
        <authorList>
            <person name="Kono N."/>
            <person name="Arakawa K."/>
        </authorList>
    </citation>
    <scope>NUCLEOTIDE SEQUENCE [LARGE SCALE GENOMIC DNA]</scope>
</reference>
<dbReference type="GO" id="GO:0005737">
    <property type="term" value="C:cytoplasm"/>
    <property type="evidence" value="ECO:0007669"/>
    <property type="project" value="TreeGrafter"/>
</dbReference>
<dbReference type="FunFam" id="3.40.50.300:FF:000018">
    <property type="entry name" value="Cell division control 48"/>
    <property type="match status" value="1"/>
</dbReference>
<evidence type="ECO:0000256" key="3">
    <source>
        <dbReference type="ARBA" id="ARBA00022840"/>
    </source>
</evidence>
<dbReference type="Pfam" id="PF00004">
    <property type="entry name" value="AAA"/>
    <property type="match status" value="2"/>
</dbReference>
<dbReference type="InterPro" id="IPR027417">
    <property type="entry name" value="P-loop_NTPase"/>
</dbReference>
<dbReference type="InterPro" id="IPR003960">
    <property type="entry name" value="ATPase_AAA_CS"/>
</dbReference>
<protein>
    <submittedName>
        <fullName evidence="5">ATPase family protein 2 homolog</fullName>
    </submittedName>
</protein>
<gene>
    <name evidence="5" type="primary">SPATA5</name>
    <name evidence="5" type="ORF">CDAR_306361</name>
</gene>
<feature type="domain" description="AAA+ ATPase" evidence="4">
    <location>
        <begin position="532"/>
        <end position="671"/>
    </location>
</feature>
<dbReference type="SUPFAM" id="SSF52540">
    <property type="entry name" value="P-loop containing nucleoside triphosphate hydrolases"/>
    <property type="match status" value="2"/>
</dbReference>
<evidence type="ECO:0000256" key="2">
    <source>
        <dbReference type="ARBA" id="ARBA00022741"/>
    </source>
</evidence>
<dbReference type="InterPro" id="IPR003959">
    <property type="entry name" value="ATPase_AAA_core"/>
</dbReference>
<dbReference type="CDD" id="cd19511">
    <property type="entry name" value="RecA-like_CDC48_r2-like"/>
    <property type="match status" value="1"/>
</dbReference>
<dbReference type="Proteomes" id="UP001054837">
    <property type="component" value="Unassembled WGS sequence"/>
</dbReference>
<dbReference type="AlphaFoldDB" id="A0AAV4SUR0"/>
<evidence type="ECO:0000313" key="6">
    <source>
        <dbReference type="Proteomes" id="UP001054837"/>
    </source>
</evidence>
<dbReference type="PROSITE" id="PS00674">
    <property type="entry name" value="AAA"/>
    <property type="match status" value="1"/>
</dbReference>
<dbReference type="InterPro" id="IPR050168">
    <property type="entry name" value="AAA_ATPase_domain"/>
</dbReference>
<name>A0AAV4SUR0_9ARAC</name>
<dbReference type="Gene3D" id="3.40.50.300">
    <property type="entry name" value="P-loop containing nucleotide triphosphate hydrolases"/>
    <property type="match status" value="2"/>
</dbReference>
<dbReference type="SMART" id="SM00382">
    <property type="entry name" value="AAA"/>
    <property type="match status" value="2"/>
</dbReference>
<dbReference type="PANTHER" id="PTHR23077">
    <property type="entry name" value="AAA-FAMILY ATPASE"/>
    <property type="match status" value="1"/>
</dbReference>
<feature type="domain" description="AAA+ ATPase" evidence="4">
    <location>
        <begin position="282"/>
        <end position="409"/>
    </location>
</feature>
<proteinExistence type="predicted"/>
<dbReference type="Gene3D" id="1.10.8.60">
    <property type="match status" value="2"/>
</dbReference>
<keyword evidence="1" id="KW-0677">Repeat</keyword>
<keyword evidence="2" id="KW-0547">Nucleotide-binding</keyword>
<comment type="caution">
    <text evidence="5">The sequence shown here is derived from an EMBL/GenBank/DDBJ whole genome shotgun (WGS) entry which is preliminary data.</text>
</comment>
<keyword evidence="3" id="KW-0067">ATP-binding</keyword>
<sequence>MEINIRPYKGKEELPPRQKNMLFLSLFKMKELQFKKGSPLLLTNTDGEIFAKACNSEELEGSDAVLPSFSIFGYYTKSKLSVELFKSEVFDAEKVILFPEKYEAFMDSKLFLWDLKLKLDQLYVKEGMILTVNYIGLEYCLTVQKIFSNLPTEKVLFQENKDVSLLENSFSEKCSLNENFEFQSSTPISSPKIPLQSTPQCLQQIGVINGKNQKRRKKKRQNKIFFHVSQSTEILVADPDLQKKMKSNPGGIIQIKDISGFEEYIADIESSITSVINQDTLDSRGILIIGPPGTGKSMLIEALQNEYADRLFIHHINSLISKSNNRDLTNISQKIVDRSPSLILIDDVDKLCKNKKEQAEMYSFLRSLLIWNSSSDILVIATCQSDASVPENFLKHSLLDRKIEFSIPSPASRKQILINILKRFKCNLTEDQISEISDMAHGFTGSDLNRLCMEADCKRIERRTNNSRIIFIDFQQSFCNVKPSSVAEFSFKVPNVKWSDIGGMEEVKEAVKEMVEWPLKYPEKLKRFKLIPPRGILMYGPPGCCKTMIAKALANESHCNFIIVKQAEVFNKYVGESEKSISELFKKARAAAPCILFFDEIETIVPVRGSSRGSTNVSDRVVTQILLEIDGVDVLEQGVCVIAATNNPSKIDPSLLRPGRLDRLIYVPLPDAPTRKEIFRITLQNKPISSDVDLEYLVDRTENYTGAEISAVCTEACMCAMKEMLSNTSTNEEFNSPILPVSMKHFLHALTYVQPRTTQEMLNVFEDYRKKFKLQNFFM</sequence>